<evidence type="ECO:0008006" key="4">
    <source>
        <dbReference type="Google" id="ProtNLM"/>
    </source>
</evidence>
<keyword evidence="1" id="KW-1133">Transmembrane helix</keyword>
<keyword evidence="1" id="KW-0472">Membrane</keyword>
<name>A0A3E0WEV6_9MICO</name>
<feature type="transmembrane region" description="Helical" evidence="1">
    <location>
        <begin position="19"/>
        <end position="37"/>
    </location>
</feature>
<accession>A0A3E0WEV6</accession>
<sequence>MVGVRRAVQDDRGSITAEFAAGLPAVMIVLVLALAALQASTLQVRVVDAAAVAARTLARGDSDADGAVNLLVGAHSLSSTHEGDFVCATVSAPMSFGSLGLAGLEATARSCALGDGP</sequence>
<dbReference type="InterPro" id="IPR049790">
    <property type="entry name" value="Rv3655c/TadE"/>
</dbReference>
<reference evidence="2 3" key="1">
    <citation type="submission" date="2017-04" db="EMBL/GenBank/DDBJ databases">
        <title>Comparative genome analysis of Subtercola boreus.</title>
        <authorList>
            <person name="Cho Y.-J."/>
            <person name="Cho A."/>
            <person name="Kim O.-S."/>
            <person name="Lee J.-I."/>
        </authorList>
    </citation>
    <scope>NUCLEOTIDE SEQUENCE [LARGE SCALE GENOMIC DNA]</scope>
    <source>
        <strain evidence="2 3">P28004</strain>
    </source>
</reference>
<dbReference type="NCBIfam" id="NF041390">
    <property type="entry name" value="TadE_Rv3655c"/>
    <property type="match status" value="1"/>
</dbReference>
<protein>
    <recommendedName>
        <fullName evidence="4">Pilus assembly protein TadE</fullName>
    </recommendedName>
</protein>
<organism evidence="2 3">
    <name type="scientific">Subtercola boreus</name>
    <dbReference type="NCBI Taxonomy" id="120213"/>
    <lineage>
        <taxon>Bacteria</taxon>
        <taxon>Bacillati</taxon>
        <taxon>Actinomycetota</taxon>
        <taxon>Actinomycetes</taxon>
        <taxon>Micrococcales</taxon>
        <taxon>Microbacteriaceae</taxon>
        <taxon>Subtercola</taxon>
    </lineage>
</organism>
<dbReference type="RefSeq" id="WP_116417474.1">
    <property type="nucleotide sequence ID" value="NZ_NBXC01000008.1"/>
</dbReference>
<keyword evidence="1" id="KW-0812">Transmembrane</keyword>
<dbReference type="OrthoDB" id="5126126at2"/>
<evidence type="ECO:0000313" key="2">
    <source>
        <dbReference type="EMBL" id="RFA28675.1"/>
    </source>
</evidence>
<dbReference type="AlphaFoldDB" id="A0A3E0WEV6"/>
<dbReference type="EMBL" id="NBXE01000008">
    <property type="protein sequence ID" value="RFA28675.1"/>
    <property type="molecule type" value="Genomic_DNA"/>
</dbReference>
<comment type="caution">
    <text evidence="2">The sequence shown here is derived from an EMBL/GenBank/DDBJ whole genome shotgun (WGS) entry which is preliminary data.</text>
</comment>
<gene>
    <name evidence="2" type="ORF">B7R25_02805</name>
</gene>
<evidence type="ECO:0000313" key="3">
    <source>
        <dbReference type="Proteomes" id="UP000257080"/>
    </source>
</evidence>
<dbReference type="Proteomes" id="UP000257080">
    <property type="component" value="Unassembled WGS sequence"/>
</dbReference>
<proteinExistence type="predicted"/>
<evidence type="ECO:0000256" key="1">
    <source>
        <dbReference type="SAM" id="Phobius"/>
    </source>
</evidence>